<keyword evidence="1" id="KW-1133">Transmembrane helix</keyword>
<dbReference type="EMBL" id="CM017625">
    <property type="protein sequence ID" value="TYH79509.1"/>
    <property type="molecule type" value="Genomic_DNA"/>
</dbReference>
<evidence type="ECO:0000313" key="3">
    <source>
        <dbReference type="Proteomes" id="UP000322667"/>
    </source>
</evidence>
<keyword evidence="1" id="KW-0472">Membrane</keyword>
<proteinExistence type="predicted"/>
<evidence type="ECO:0000256" key="1">
    <source>
        <dbReference type="SAM" id="Phobius"/>
    </source>
</evidence>
<dbReference type="AlphaFoldDB" id="A0A5D2LJI0"/>
<reference evidence="2 3" key="1">
    <citation type="submission" date="2019-07" db="EMBL/GenBank/DDBJ databases">
        <title>WGS assembly of Gossypium tomentosum.</title>
        <authorList>
            <person name="Chen Z.J."/>
            <person name="Sreedasyam A."/>
            <person name="Ando A."/>
            <person name="Song Q."/>
            <person name="De L."/>
            <person name="Hulse-Kemp A."/>
            <person name="Ding M."/>
            <person name="Ye W."/>
            <person name="Kirkbride R."/>
            <person name="Jenkins J."/>
            <person name="Plott C."/>
            <person name="Lovell J."/>
            <person name="Lin Y.-M."/>
            <person name="Vaughn R."/>
            <person name="Liu B."/>
            <person name="Li W."/>
            <person name="Simpson S."/>
            <person name="Scheffler B."/>
            <person name="Saski C."/>
            <person name="Grover C."/>
            <person name="Hu G."/>
            <person name="Conover J."/>
            <person name="Carlson J."/>
            <person name="Shu S."/>
            <person name="Boston L."/>
            <person name="Williams M."/>
            <person name="Peterson D."/>
            <person name="Mcgee K."/>
            <person name="Jones D."/>
            <person name="Wendel J."/>
            <person name="Stelly D."/>
            <person name="Grimwood J."/>
            <person name="Schmutz J."/>
        </authorList>
    </citation>
    <scope>NUCLEOTIDE SEQUENCE [LARGE SCALE GENOMIC DNA]</scope>
    <source>
        <strain evidence="2">7179.01</strain>
    </source>
</reference>
<gene>
    <name evidence="2" type="ORF">ES332_D03G069800v1</name>
</gene>
<feature type="transmembrane region" description="Helical" evidence="1">
    <location>
        <begin position="111"/>
        <end position="136"/>
    </location>
</feature>
<keyword evidence="1" id="KW-0812">Transmembrane</keyword>
<keyword evidence="3" id="KW-1185">Reference proteome</keyword>
<organism evidence="2 3">
    <name type="scientific">Gossypium tomentosum</name>
    <name type="common">Hawaiian cotton</name>
    <name type="synonym">Gossypium sandvicense</name>
    <dbReference type="NCBI Taxonomy" id="34277"/>
    <lineage>
        <taxon>Eukaryota</taxon>
        <taxon>Viridiplantae</taxon>
        <taxon>Streptophyta</taxon>
        <taxon>Embryophyta</taxon>
        <taxon>Tracheophyta</taxon>
        <taxon>Spermatophyta</taxon>
        <taxon>Magnoliopsida</taxon>
        <taxon>eudicotyledons</taxon>
        <taxon>Gunneridae</taxon>
        <taxon>Pentapetalae</taxon>
        <taxon>rosids</taxon>
        <taxon>malvids</taxon>
        <taxon>Malvales</taxon>
        <taxon>Malvaceae</taxon>
        <taxon>Malvoideae</taxon>
        <taxon>Gossypium</taxon>
    </lineage>
</organism>
<dbReference type="Proteomes" id="UP000322667">
    <property type="component" value="Chromosome D03"/>
</dbReference>
<sequence>MDFEKVIWSFKSNEKLESTIKYAPNQKENLKEKKYKNKLSAPLPEKSIKMGSLNLCSSPDCDEEDSIARYGRTGPAGVHGGMWRGSVRTKAEAGSWLLRRWDILGFPASDFLVLGCMIVGLGVIGSVIWVCNFWLLGWGVLGNSGWVL</sequence>
<protein>
    <submittedName>
        <fullName evidence="2">Uncharacterized protein</fullName>
    </submittedName>
</protein>
<evidence type="ECO:0000313" key="2">
    <source>
        <dbReference type="EMBL" id="TYH79509.1"/>
    </source>
</evidence>
<name>A0A5D2LJI0_GOSTO</name>
<accession>A0A5D2LJI0</accession>